<dbReference type="PANTHER" id="PTHR34384">
    <property type="entry name" value="L-2,3-DIAMINOPROPANOATE--CITRATE LIGASE"/>
    <property type="match status" value="1"/>
</dbReference>
<evidence type="ECO:0000259" key="2">
    <source>
        <dbReference type="Pfam" id="PF06276"/>
    </source>
</evidence>
<sequence length="556" mass="61907">MSSLISLSSGDRAAFAVTSRLLACLVTESLLKALYIPLDSPSTVGACIVLSKEASSAPLPIEKPYRAADIFVIIPLQTVPVLKSSNNVSTNEEIGLIDPLDMLPWIFEVYNDPNRNSDLTHDLPGVILSNLPLTQYDFTEDTTLSLSLDPIHLWSKFSAEMQLSSDNQEAVTEELKSSFEWQKHAYENCPSRPTFQSSSIEWEQALVEGHPTHPMHRARRTIAPLPSVKPGQYNYYFPHLRFVTIPRDNLLIQGNFEDSIGPLRDSAAKHAGKPLEVSSDLVLLPIHELQISNIVEKFIGAIVLPEEYRVLAPAQASIRTLSLPCSPHLSLKVAVGIKISSALRTISHFTAYSGPKFGRDVAPHLHIDPEVLVIENEIASVVHKHEDPDVAKHCTVMLREMYSGEERNERVIMAAVLAESAYDEEFGVPAVVTTFGLDTEEKKFVFLEQYVNLVFDAFIPPLLIDGIAFEAHGQNTVVRFDKSTGKLKGFVFRDFGGMRVHKPTLEAATGVKMDTLPDHCIVVSDVNEAYKRLYHTLIHSHLQRLIRVLGFHHNSK</sequence>
<keyword evidence="4" id="KW-1185">Reference proteome</keyword>
<dbReference type="Gene3D" id="1.10.510.40">
    <property type="match status" value="1"/>
</dbReference>
<dbReference type="HOGENOM" id="CLU_010625_1_0_1"/>
<dbReference type="OrthoDB" id="2117718at2759"/>
<accession>A0A0C9URI0</accession>
<proteinExistence type="predicted"/>
<dbReference type="Pfam" id="PF06276">
    <property type="entry name" value="FhuF"/>
    <property type="match status" value="1"/>
</dbReference>
<dbReference type="Proteomes" id="UP000054279">
    <property type="component" value="Unassembled WGS sequence"/>
</dbReference>
<feature type="domain" description="Aerobactin siderophore biosynthesis IucA/IucC-like C-terminal" evidence="2">
    <location>
        <begin position="446"/>
        <end position="550"/>
    </location>
</feature>
<dbReference type="AlphaFoldDB" id="A0A0C9URI0"/>
<organism evidence="3 4">
    <name type="scientific">Sphaerobolus stellatus (strain SS14)</name>
    <dbReference type="NCBI Taxonomy" id="990650"/>
    <lineage>
        <taxon>Eukaryota</taxon>
        <taxon>Fungi</taxon>
        <taxon>Dikarya</taxon>
        <taxon>Basidiomycota</taxon>
        <taxon>Agaricomycotina</taxon>
        <taxon>Agaricomycetes</taxon>
        <taxon>Phallomycetidae</taxon>
        <taxon>Geastrales</taxon>
        <taxon>Sphaerobolaceae</taxon>
        <taxon>Sphaerobolus</taxon>
    </lineage>
</organism>
<evidence type="ECO:0000313" key="3">
    <source>
        <dbReference type="EMBL" id="KIJ27921.1"/>
    </source>
</evidence>
<dbReference type="GO" id="GO:0019290">
    <property type="term" value="P:siderophore biosynthetic process"/>
    <property type="evidence" value="ECO:0007669"/>
    <property type="project" value="InterPro"/>
</dbReference>
<evidence type="ECO:0000313" key="4">
    <source>
        <dbReference type="Proteomes" id="UP000054279"/>
    </source>
</evidence>
<feature type="domain" description="Aerobactin siderophore biosynthesis IucA/IucC N-terminal" evidence="1">
    <location>
        <begin position="200"/>
        <end position="418"/>
    </location>
</feature>
<evidence type="ECO:0000259" key="1">
    <source>
        <dbReference type="Pfam" id="PF04183"/>
    </source>
</evidence>
<dbReference type="EMBL" id="KN837320">
    <property type="protein sequence ID" value="KIJ27921.1"/>
    <property type="molecule type" value="Genomic_DNA"/>
</dbReference>
<dbReference type="InterPro" id="IPR007310">
    <property type="entry name" value="Aerobactin_biosyn_IucA/IucC_N"/>
</dbReference>
<dbReference type="InterPro" id="IPR022770">
    <property type="entry name" value="IucA/IucC-like_C"/>
</dbReference>
<name>A0A0C9URI0_SPHS4</name>
<gene>
    <name evidence="3" type="ORF">M422DRAFT_37525</name>
</gene>
<dbReference type="PANTHER" id="PTHR34384:SF5">
    <property type="entry name" value="L-2,3-DIAMINOPROPANOATE--CITRATE LIGASE"/>
    <property type="match status" value="1"/>
</dbReference>
<reference evidence="3 4" key="1">
    <citation type="submission" date="2014-06" db="EMBL/GenBank/DDBJ databases">
        <title>Evolutionary Origins and Diversification of the Mycorrhizal Mutualists.</title>
        <authorList>
            <consortium name="DOE Joint Genome Institute"/>
            <consortium name="Mycorrhizal Genomics Consortium"/>
            <person name="Kohler A."/>
            <person name="Kuo A."/>
            <person name="Nagy L.G."/>
            <person name="Floudas D."/>
            <person name="Copeland A."/>
            <person name="Barry K.W."/>
            <person name="Cichocki N."/>
            <person name="Veneault-Fourrey C."/>
            <person name="LaButti K."/>
            <person name="Lindquist E.A."/>
            <person name="Lipzen A."/>
            <person name="Lundell T."/>
            <person name="Morin E."/>
            <person name="Murat C."/>
            <person name="Riley R."/>
            <person name="Ohm R."/>
            <person name="Sun H."/>
            <person name="Tunlid A."/>
            <person name="Henrissat B."/>
            <person name="Grigoriev I.V."/>
            <person name="Hibbett D.S."/>
            <person name="Martin F."/>
        </authorList>
    </citation>
    <scope>NUCLEOTIDE SEQUENCE [LARGE SCALE GENOMIC DNA]</scope>
    <source>
        <strain evidence="3 4">SS14</strain>
    </source>
</reference>
<dbReference type="InterPro" id="IPR037455">
    <property type="entry name" value="LucA/IucC-like"/>
</dbReference>
<dbReference type="Pfam" id="PF04183">
    <property type="entry name" value="IucA_IucC"/>
    <property type="match status" value="1"/>
</dbReference>
<evidence type="ECO:0008006" key="5">
    <source>
        <dbReference type="Google" id="ProtNLM"/>
    </source>
</evidence>
<protein>
    <recommendedName>
        <fullName evidence="5">Aerobactin siderophore biosynthesis IucA/IucC N-terminal domain-containing protein</fullName>
    </recommendedName>
</protein>
<dbReference type="GO" id="GO:0016881">
    <property type="term" value="F:acid-amino acid ligase activity"/>
    <property type="evidence" value="ECO:0007669"/>
    <property type="project" value="UniProtKB-ARBA"/>
</dbReference>